<dbReference type="GO" id="GO:0006744">
    <property type="term" value="P:ubiquinone biosynthetic process"/>
    <property type="evidence" value="ECO:0007669"/>
    <property type="project" value="UniProtKB-UniRule"/>
</dbReference>
<dbReference type="AlphaFoldDB" id="A0A127FAZ6"/>
<protein>
    <recommendedName>
        <fullName evidence="1">Ubiquinone biosynthesis protein UbiV</fullName>
    </recommendedName>
</protein>
<dbReference type="Pfam" id="PF01136">
    <property type="entry name" value="Peptidase_U32"/>
    <property type="match status" value="1"/>
</dbReference>
<dbReference type="GO" id="GO:0046872">
    <property type="term" value="F:metal ion binding"/>
    <property type="evidence" value="ECO:0007669"/>
    <property type="project" value="UniProtKB-KW"/>
</dbReference>
<dbReference type="EMBL" id="CP011971">
    <property type="protein sequence ID" value="AMN47586.1"/>
    <property type="molecule type" value="Genomic_DNA"/>
</dbReference>
<dbReference type="InterPro" id="IPR051454">
    <property type="entry name" value="RNA/ubiquinone_mod_enzymes"/>
</dbReference>
<comment type="subunit">
    <text evidence="1">Forms a heterodimer with UbiU.</text>
</comment>
<dbReference type="RefSeq" id="WP_066921130.1">
    <property type="nucleotide sequence ID" value="NZ_CP011971.1"/>
</dbReference>
<reference evidence="2 3" key="1">
    <citation type="submission" date="2015-06" db="EMBL/GenBank/DDBJ databases">
        <title>A Comprehensive Approach to Explore the Metabolic and Phylogenetic Diversity of Bacterial Steroid Degradation in the Environment: Testosterone as an Example.</title>
        <authorList>
            <person name="Yang F.-C."/>
            <person name="Chen Y.-L."/>
            <person name="Yu C.-P."/>
            <person name="Tang S.-L."/>
            <person name="Wang P.-H."/>
            <person name="Ismail W."/>
            <person name="Wang C.-H."/>
            <person name="Yang C.-Y."/>
            <person name="Chiang Y.-R."/>
        </authorList>
    </citation>
    <scope>NUCLEOTIDE SEQUENCE [LARGE SCALE GENOMIC DNA]</scope>
    <source>
        <strain evidence="2 3">DSM 18526</strain>
    </source>
</reference>
<keyword evidence="3" id="KW-1185">Reference proteome</keyword>
<keyword evidence="1" id="KW-0408">Iron</keyword>
<keyword evidence="1" id="KW-0411">Iron-sulfur</keyword>
<keyword evidence="1" id="KW-0479">Metal-binding</keyword>
<dbReference type="GO" id="GO:0008233">
    <property type="term" value="F:peptidase activity"/>
    <property type="evidence" value="ECO:0007669"/>
    <property type="project" value="UniProtKB-KW"/>
</dbReference>
<comment type="pathway">
    <text evidence="1">Cofactor biosynthesis; ubiquinone biosynthesis.</text>
</comment>
<organism evidence="2 3">
    <name type="scientific">Steroidobacter denitrificans</name>
    <dbReference type="NCBI Taxonomy" id="465721"/>
    <lineage>
        <taxon>Bacteria</taxon>
        <taxon>Pseudomonadati</taxon>
        <taxon>Pseudomonadota</taxon>
        <taxon>Gammaproteobacteria</taxon>
        <taxon>Steroidobacterales</taxon>
        <taxon>Steroidobacteraceae</taxon>
        <taxon>Steroidobacter</taxon>
    </lineage>
</organism>
<dbReference type="InterPro" id="IPR001539">
    <property type="entry name" value="Peptidase_U32"/>
</dbReference>
<dbReference type="HAMAP" id="MF_02233">
    <property type="entry name" value="UbiV"/>
    <property type="match status" value="1"/>
</dbReference>
<dbReference type="PANTHER" id="PTHR30217:SF11">
    <property type="entry name" value="UBIQUINONE BIOSYNTHESIS PROTEIN UBIV"/>
    <property type="match status" value="1"/>
</dbReference>
<keyword evidence="2" id="KW-0645">Protease</keyword>
<feature type="binding site" evidence="1">
    <location>
        <position position="186"/>
    </location>
    <ligand>
        <name>[4Fe-4S] cluster</name>
        <dbReference type="ChEBI" id="CHEBI:49883"/>
    </ligand>
</feature>
<dbReference type="GO" id="GO:0051539">
    <property type="term" value="F:4 iron, 4 sulfur cluster binding"/>
    <property type="evidence" value="ECO:0007669"/>
    <property type="project" value="UniProtKB-UniRule"/>
</dbReference>
<feature type="binding site" evidence="1">
    <location>
        <position position="190"/>
    </location>
    <ligand>
        <name>[4Fe-4S] cluster</name>
        <dbReference type="ChEBI" id="CHEBI:49883"/>
    </ligand>
</feature>
<dbReference type="NCBIfam" id="NF011991">
    <property type="entry name" value="PRK15447.1"/>
    <property type="match status" value="1"/>
</dbReference>
<dbReference type="KEGG" id="sdf:ACG33_10845"/>
<evidence type="ECO:0000313" key="3">
    <source>
        <dbReference type="Proteomes" id="UP000070250"/>
    </source>
</evidence>
<keyword evidence="2" id="KW-0378">Hydrolase</keyword>
<evidence type="ECO:0000313" key="2">
    <source>
        <dbReference type="EMBL" id="AMN47586.1"/>
    </source>
</evidence>
<dbReference type="PANTHER" id="PTHR30217">
    <property type="entry name" value="PEPTIDASE U32 FAMILY"/>
    <property type="match status" value="1"/>
</dbReference>
<dbReference type="UniPathway" id="UPA00232"/>
<evidence type="ECO:0000256" key="1">
    <source>
        <dbReference type="HAMAP-Rule" id="MF_02233"/>
    </source>
</evidence>
<sequence>MKISVGPLLYLWERDAALQFYAELCDAPVDIVYLGEVVCSKRRLIRREDWLEIAQALTAAGKEVVVSTLALIEAESELSSLSRLVGDTTGLVEANDYAAVNALAGRDFVAGPHLNVYNEATLALLAGLGARRWVAPVELALATIAALSENRPAGMQFELFAYGRLPLAFSARCFTARKYRRAKDECEFICRQHPDGLTLYSREDQPFLTLNGIQTQSAAVQNLHPQLNAIRLAGVDIVRLSPQSSDFPAVVQAFRDTIDGTPKPAAFPESRLPGGYCDGYSSGAAGLVHETPEPRF</sequence>
<keyword evidence="1" id="KW-0004">4Fe-4S</keyword>
<feature type="binding site" evidence="1">
    <location>
        <position position="173"/>
    </location>
    <ligand>
        <name>[4Fe-4S] cluster</name>
        <dbReference type="ChEBI" id="CHEBI:49883"/>
    </ligand>
</feature>
<dbReference type="Proteomes" id="UP000070250">
    <property type="component" value="Chromosome"/>
</dbReference>
<dbReference type="GO" id="GO:0006508">
    <property type="term" value="P:proteolysis"/>
    <property type="evidence" value="ECO:0007669"/>
    <property type="project" value="UniProtKB-KW"/>
</dbReference>
<comment type="cofactor">
    <cofactor evidence="1">
        <name>[4Fe-4S] cluster</name>
        <dbReference type="ChEBI" id="CHEBI:49883"/>
    </cofactor>
</comment>
<gene>
    <name evidence="1" type="primary">ubiV</name>
    <name evidence="2" type="ORF">ACG33_10845</name>
</gene>
<feature type="binding site" evidence="1">
    <location>
        <position position="39"/>
    </location>
    <ligand>
        <name>[4Fe-4S] cluster</name>
        <dbReference type="ChEBI" id="CHEBI:49883"/>
    </ligand>
</feature>
<dbReference type="STRING" id="465721.ACG33_10845"/>
<dbReference type="InterPro" id="IPR043693">
    <property type="entry name" value="UbiV"/>
</dbReference>
<dbReference type="PATRIC" id="fig|465721.4.peg.2311"/>
<comment type="function">
    <text evidence="1">Required for O(2)-independent ubiquinone (coenzyme Q) biosynthesis. Together with UbiU, is essential for the C6-hydroxylation reaction in the oxygen-independent ubiquinone biosynthesis pathway.</text>
</comment>
<keyword evidence="1" id="KW-0831">Ubiquinone biosynthesis</keyword>
<accession>A0A127FAZ6</accession>
<proteinExistence type="inferred from homology"/>
<name>A0A127FAZ6_STEDE</name>
<comment type="similarity">
    <text evidence="1">Belongs to the peptidase U32 family. UbiV subfamily.</text>
</comment>
<dbReference type="OrthoDB" id="8523349at2"/>